<reference evidence="1 2" key="1">
    <citation type="submission" date="2015-11" db="EMBL/GenBank/DDBJ databases">
        <title>Genomic analysis of 38 Legionella species identifies large and diverse effector repertoires.</title>
        <authorList>
            <person name="Burstein D."/>
            <person name="Amaro F."/>
            <person name="Zusman T."/>
            <person name="Lifshitz Z."/>
            <person name="Cohen O."/>
            <person name="Gilbert J.A."/>
            <person name="Pupko T."/>
            <person name="Shuman H.A."/>
            <person name="Segal G."/>
        </authorList>
    </citation>
    <scope>NUCLEOTIDE SEQUENCE [LARGE SCALE GENOMIC DNA]</scope>
    <source>
        <strain evidence="1 2">ATCC 700990</strain>
    </source>
</reference>
<keyword evidence="2" id="KW-1185">Reference proteome</keyword>
<proteinExistence type="predicted"/>
<comment type="caution">
    <text evidence="1">The sequence shown here is derived from an EMBL/GenBank/DDBJ whole genome shotgun (WGS) entry which is preliminary data.</text>
</comment>
<accession>A0A0W0SMU6</accession>
<dbReference type="STRING" id="1212489.Ldro_2894"/>
<dbReference type="Proteomes" id="UP000054736">
    <property type="component" value="Unassembled WGS sequence"/>
</dbReference>
<sequence>MNKAYRKRTEIGVAFSSGLNCLLSKEIAINHEQQNPLSLGGYHDPETFFYRTKLKKMLRPMIRSIYRSLKQIIRPITFRVHHYFTAELNQRCMHLQSMTIILQQSLETMKQEMQQISTFINVQNKQILASQCIKKRNESSSLNRKTQAEIESFRAILINNPNVALIVEFDQSHLKRTNHSTKQWLKAFEDLNLCYKVINEKTKALEDCSVWQLENRESANLFFARKNSTAWEKTAV</sequence>
<protein>
    <submittedName>
        <fullName evidence="1">Uncharacterized protein</fullName>
    </submittedName>
</protein>
<dbReference type="OrthoDB" id="9922326at2"/>
<evidence type="ECO:0000313" key="1">
    <source>
        <dbReference type="EMBL" id="KTC84730.1"/>
    </source>
</evidence>
<dbReference type="RefSeq" id="WP_058497152.1">
    <property type="nucleotide sequence ID" value="NZ_CAAAIU010000004.1"/>
</dbReference>
<gene>
    <name evidence="1" type="ORF">Ldro_2894</name>
</gene>
<organism evidence="1 2">
    <name type="scientific">Legionella drozanskii LLAP-1</name>
    <dbReference type="NCBI Taxonomy" id="1212489"/>
    <lineage>
        <taxon>Bacteria</taxon>
        <taxon>Pseudomonadati</taxon>
        <taxon>Pseudomonadota</taxon>
        <taxon>Gammaproteobacteria</taxon>
        <taxon>Legionellales</taxon>
        <taxon>Legionellaceae</taxon>
        <taxon>Legionella</taxon>
    </lineage>
</organism>
<name>A0A0W0SMU6_9GAMM</name>
<evidence type="ECO:0000313" key="2">
    <source>
        <dbReference type="Proteomes" id="UP000054736"/>
    </source>
</evidence>
<dbReference type="PATRIC" id="fig|1212489.4.peg.3049"/>
<dbReference type="EMBL" id="LNXY01000031">
    <property type="protein sequence ID" value="KTC84730.1"/>
    <property type="molecule type" value="Genomic_DNA"/>
</dbReference>
<dbReference type="AlphaFoldDB" id="A0A0W0SMU6"/>